<sequence length="762" mass="82724">MWCYPTPIGKPRRFQGKLSRQHECECFGGKPNTTVKQTQTFVVCSTSLGRVAPPSSEAPLPEDEAPQGVRQILLNAVSNDGAVRPAQEAHRINALKVAARSGLCVTAPVILECEIGNSTGCTAEFGLQMEIAGALSHPCLVLNLRLHRLSCFTTLSSAEGLPLSHAGDLEVITISRRSSCNDTSVKLPLRHQLADGVTKLRQDEALGASVPSTEVLPTLLPHASQPSPAPGGGLGGAQTRLLTAKRSRGLGTDFLALFSRLRQAPQRIPAEAKGIAAVNNAATSAIKCQIEVTGAVLVSTRWSRAFLFLFKLRALILKLYFKTTREKTCKIMWFSVNYRSQQHRVMQEAIGMGNLQSKEHLPFKGTAHLLLHLSKTMGPAEFLPFSMGWNRNHTENPILMINCKDGIRGFSVKVDLNFSLERPGAEVHSASKSQLPVPHAASMEEKAPPLVSTVTVYCQALIAHHCPTIVQTQTGTVHMVWEKPGEENEEDSSSCADGPVLLWPATCPFSKSAIVPLTHGPSKAGQKPVGWLITASAHLQMYIGGRAPGHMVGLHAQGKGNAIGSLVNSLGHLVASPGSNRAPGCFYNTLIPASGLETSPKEAVEIVPQMTSGNTRTTTVKNFHSWLSDITALASSDNEPMLDMYLCIQTWIHFSPGRMQTSIKAIPTISNYTYMKMFTTHTVQDLFKPQLFFLRQLAYIALAAVYCNLREATSASFPVKERRGSSEQSSLLHGKHVTMQQLVCRDCKISMNPKVAVKTKKS</sequence>
<evidence type="ECO:0000313" key="2">
    <source>
        <dbReference type="Proteomes" id="UP000296049"/>
    </source>
</evidence>
<name>R0JZK1_ANAPL</name>
<evidence type="ECO:0000313" key="1">
    <source>
        <dbReference type="EMBL" id="EOB03081.1"/>
    </source>
</evidence>
<proteinExistence type="predicted"/>
<organism evidence="1 2">
    <name type="scientific">Anas platyrhynchos</name>
    <name type="common">Mallard</name>
    <name type="synonym">Anas boschas</name>
    <dbReference type="NCBI Taxonomy" id="8839"/>
    <lineage>
        <taxon>Eukaryota</taxon>
        <taxon>Metazoa</taxon>
        <taxon>Chordata</taxon>
        <taxon>Craniata</taxon>
        <taxon>Vertebrata</taxon>
        <taxon>Euteleostomi</taxon>
        <taxon>Archelosauria</taxon>
        <taxon>Archosauria</taxon>
        <taxon>Dinosauria</taxon>
        <taxon>Saurischia</taxon>
        <taxon>Theropoda</taxon>
        <taxon>Coelurosauria</taxon>
        <taxon>Aves</taxon>
        <taxon>Neognathae</taxon>
        <taxon>Galloanserae</taxon>
        <taxon>Anseriformes</taxon>
        <taxon>Anatidae</taxon>
        <taxon>Anatinae</taxon>
        <taxon>Anas</taxon>
    </lineage>
</organism>
<dbReference type="AlphaFoldDB" id="R0JZK1"/>
<gene>
    <name evidence="1" type="ORF">Anapl_16970</name>
</gene>
<accession>R0JZK1</accession>
<dbReference type="EMBL" id="KB742891">
    <property type="protein sequence ID" value="EOB03081.1"/>
    <property type="molecule type" value="Genomic_DNA"/>
</dbReference>
<reference evidence="2" key="1">
    <citation type="journal article" date="2013" name="Nat. Genet.">
        <title>The duck genome and transcriptome provide insight into an avian influenza virus reservoir species.</title>
        <authorList>
            <person name="Huang Y."/>
            <person name="Li Y."/>
            <person name="Burt D.W."/>
            <person name="Chen H."/>
            <person name="Zhang Y."/>
            <person name="Qian W."/>
            <person name="Kim H."/>
            <person name="Gan S."/>
            <person name="Zhao Y."/>
            <person name="Li J."/>
            <person name="Yi K."/>
            <person name="Feng H."/>
            <person name="Zhu P."/>
            <person name="Li B."/>
            <person name="Liu Q."/>
            <person name="Fairley S."/>
            <person name="Magor K.E."/>
            <person name="Du Z."/>
            <person name="Hu X."/>
            <person name="Goodman L."/>
            <person name="Tafer H."/>
            <person name="Vignal A."/>
            <person name="Lee T."/>
            <person name="Kim K.W."/>
            <person name="Sheng Z."/>
            <person name="An Y."/>
            <person name="Searle S."/>
            <person name="Herrero J."/>
            <person name="Groenen M.A."/>
            <person name="Crooijmans R.P."/>
            <person name="Faraut T."/>
            <person name="Cai Q."/>
            <person name="Webster R.G."/>
            <person name="Aldridge J.R."/>
            <person name="Warren W.C."/>
            <person name="Bartschat S."/>
            <person name="Kehr S."/>
            <person name="Marz M."/>
            <person name="Stadler P.F."/>
            <person name="Smith J."/>
            <person name="Kraus R.H."/>
            <person name="Zhao Y."/>
            <person name="Ren L."/>
            <person name="Fei J."/>
            <person name="Morisson M."/>
            <person name="Kaiser P."/>
            <person name="Griffin D.K."/>
            <person name="Rao M."/>
            <person name="Pitel F."/>
            <person name="Wang J."/>
            <person name="Li N."/>
        </authorList>
    </citation>
    <scope>NUCLEOTIDE SEQUENCE [LARGE SCALE GENOMIC DNA]</scope>
</reference>
<protein>
    <submittedName>
        <fullName evidence="1">Uncharacterized protein</fullName>
    </submittedName>
</protein>
<dbReference type="Proteomes" id="UP000296049">
    <property type="component" value="Unassembled WGS sequence"/>
</dbReference>
<keyword evidence="2" id="KW-1185">Reference proteome</keyword>